<reference evidence="1 2" key="1">
    <citation type="submission" date="2019-12" db="EMBL/GenBank/DDBJ databases">
        <title>Functional and genomic insights into the Sphingobium yanoikuyae YC-JY1, a bacterium efficiently degrading bisphenol A.</title>
        <authorList>
            <person name="Jia Y."/>
            <person name="Li X."/>
            <person name="Wang J."/>
            <person name="Eltoukhy A."/>
            <person name="Lamraoui I."/>
            <person name="Yan Y."/>
        </authorList>
    </citation>
    <scope>NUCLEOTIDE SEQUENCE [LARGE SCALE GENOMIC DNA]</scope>
    <source>
        <strain evidence="1 2">YC-JY1</strain>
    </source>
</reference>
<dbReference type="RefSeq" id="WP_159367799.1">
    <property type="nucleotide sequence ID" value="NZ_CP047218.1"/>
</dbReference>
<dbReference type="AlphaFoldDB" id="A0A6P1GN90"/>
<gene>
    <name evidence="1" type="ORF">GS397_23595</name>
</gene>
<dbReference type="Proteomes" id="UP000464086">
    <property type="component" value="Chromosome"/>
</dbReference>
<accession>A0A6P1GN90</accession>
<evidence type="ECO:0000313" key="2">
    <source>
        <dbReference type="Proteomes" id="UP000464086"/>
    </source>
</evidence>
<sequence>MEEDANQTPPAIRAEISRFGADSVSASAIFGLIGARRDRGSAIAGSRAS</sequence>
<proteinExistence type="predicted"/>
<dbReference type="EMBL" id="CP047218">
    <property type="protein sequence ID" value="QHD69724.1"/>
    <property type="molecule type" value="Genomic_DNA"/>
</dbReference>
<organism evidence="1 2">
    <name type="scientific">Sphingobium yanoikuyae</name>
    <name type="common">Sphingomonas yanoikuyae</name>
    <dbReference type="NCBI Taxonomy" id="13690"/>
    <lineage>
        <taxon>Bacteria</taxon>
        <taxon>Pseudomonadati</taxon>
        <taxon>Pseudomonadota</taxon>
        <taxon>Alphaproteobacteria</taxon>
        <taxon>Sphingomonadales</taxon>
        <taxon>Sphingomonadaceae</taxon>
        <taxon>Sphingobium</taxon>
    </lineage>
</organism>
<protein>
    <submittedName>
        <fullName evidence="1">Uncharacterized protein</fullName>
    </submittedName>
</protein>
<name>A0A6P1GN90_SPHYA</name>
<evidence type="ECO:0000313" key="1">
    <source>
        <dbReference type="EMBL" id="QHD69724.1"/>
    </source>
</evidence>